<dbReference type="GO" id="GO:0005886">
    <property type="term" value="C:plasma membrane"/>
    <property type="evidence" value="ECO:0007669"/>
    <property type="project" value="UniProtKB-SubCell"/>
</dbReference>
<keyword evidence="6 7" id="KW-0472">Membrane</keyword>
<feature type="transmembrane region" description="Helical" evidence="7">
    <location>
        <begin position="261"/>
        <end position="281"/>
    </location>
</feature>
<accession>A0A9D9NDY5</accession>
<evidence type="ECO:0000256" key="6">
    <source>
        <dbReference type="ARBA" id="ARBA00023136"/>
    </source>
</evidence>
<keyword evidence="3" id="KW-1003">Cell membrane</keyword>
<evidence type="ECO:0000256" key="3">
    <source>
        <dbReference type="ARBA" id="ARBA00022475"/>
    </source>
</evidence>
<protein>
    <submittedName>
        <fullName evidence="8">MATE family efflux transporter</fullName>
    </submittedName>
</protein>
<dbReference type="InterPro" id="IPR048279">
    <property type="entry name" value="MdtK-like"/>
</dbReference>
<proteinExistence type="predicted"/>
<evidence type="ECO:0000256" key="4">
    <source>
        <dbReference type="ARBA" id="ARBA00022692"/>
    </source>
</evidence>
<dbReference type="PIRSF" id="PIRSF006603">
    <property type="entry name" value="DinF"/>
    <property type="match status" value="1"/>
</dbReference>
<evidence type="ECO:0000256" key="5">
    <source>
        <dbReference type="ARBA" id="ARBA00022989"/>
    </source>
</evidence>
<dbReference type="NCBIfam" id="TIGR00797">
    <property type="entry name" value="matE"/>
    <property type="match status" value="1"/>
</dbReference>
<feature type="transmembrane region" description="Helical" evidence="7">
    <location>
        <begin position="196"/>
        <end position="216"/>
    </location>
</feature>
<dbReference type="CDD" id="cd13144">
    <property type="entry name" value="MATE_like_4"/>
    <property type="match status" value="1"/>
</dbReference>
<gene>
    <name evidence="8" type="ORF">IAA72_07945</name>
</gene>
<dbReference type="GO" id="GO:0042910">
    <property type="term" value="F:xenobiotic transmembrane transporter activity"/>
    <property type="evidence" value="ECO:0007669"/>
    <property type="project" value="InterPro"/>
</dbReference>
<evidence type="ECO:0000313" key="8">
    <source>
        <dbReference type="EMBL" id="MBO8469700.1"/>
    </source>
</evidence>
<comment type="subcellular location">
    <subcellularLocation>
        <location evidence="1">Cell membrane</location>
        <topology evidence="1">Multi-pass membrane protein</topology>
    </subcellularLocation>
</comment>
<evidence type="ECO:0000313" key="9">
    <source>
        <dbReference type="Proteomes" id="UP000810292"/>
    </source>
</evidence>
<dbReference type="InterPro" id="IPR002528">
    <property type="entry name" value="MATE_fam"/>
</dbReference>
<dbReference type="Proteomes" id="UP000810292">
    <property type="component" value="Unassembled WGS sequence"/>
</dbReference>
<feature type="transmembrane region" description="Helical" evidence="7">
    <location>
        <begin position="287"/>
        <end position="308"/>
    </location>
</feature>
<feature type="non-terminal residue" evidence="8">
    <location>
        <position position="431"/>
    </location>
</feature>
<evidence type="ECO:0000256" key="2">
    <source>
        <dbReference type="ARBA" id="ARBA00022448"/>
    </source>
</evidence>
<dbReference type="Pfam" id="PF01554">
    <property type="entry name" value="MatE"/>
    <property type="match status" value="2"/>
</dbReference>
<dbReference type="PANTHER" id="PTHR43549:SF2">
    <property type="entry name" value="MULTIDRUG RESISTANCE PROTEIN NORM-RELATED"/>
    <property type="match status" value="1"/>
</dbReference>
<name>A0A9D9NDY5_9SPIO</name>
<feature type="transmembrane region" description="Helical" evidence="7">
    <location>
        <begin position="170"/>
        <end position="190"/>
    </location>
</feature>
<dbReference type="GO" id="GO:0015297">
    <property type="term" value="F:antiporter activity"/>
    <property type="evidence" value="ECO:0007669"/>
    <property type="project" value="InterPro"/>
</dbReference>
<dbReference type="AlphaFoldDB" id="A0A9D9NDY5"/>
<comment type="caution">
    <text evidence="8">The sequence shown here is derived from an EMBL/GenBank/DDBJ whole genome shotgun (WGS) entry which is preliminary data.</text>
</comment>
<dbReference type="EMBL" id="JADIMF010000133">
    <property type="protein sequence ID" value="MBO8469700.1"/>
    <property type="molecule type" value="Genomic_DNA"/>
</dbReference>
<evidence type="ECO:0000256" key="1">
    <source>
        <dbReference type="ARBA" id="ARBA00004651"/>
    </source>
</evidence>
<feature type="transmembrane region" description="Helical" evidence="7">
    <location>
        <begin position="359"/>
        <end position="378"/>
    </location>
</feature>
<keyword evidence="4 7" id="KW-0812">Transmembrane</keyword>
<feature type="transmembrane region" description="Helical" evidence="7">
    <location>
        <begin position="18"/>
        <end position="39"/>
    </location>
</feature>
<reference evidence="8" key="2">
    <citation type="journal article" date="2021" name="PeerJ">
        <title>Extensive microbial diversity within the chicken gut microbiome revealed by metagenomics and culture.</title>
        <authorList>
            <person name="Gilroy R."/>
            <person name="Ravi A."/>
            <person name="Getino M."/>
            <person name="Pursley I."/>
            <person name="Horton D.L."/>
            <person name="Alikhan N.F."/>
            <person name="Baker D."/>
            <person name="Gharbi K."/>
            <person name="Hall N."/>
            <person name="Watson M."/>
            <person name="Adriaenssens E.M."/>
            <person name="Foster-Nyarko E."/>
            <person name="Jarju S."/>
            <person name="Secka A."/>
            <person name="Antonio M."/>
            <person name="Oren A."/>
            <person name="Chaudhuri R.R."/>
            <person name="La Ragione R."/>
            <person name="Hildebrand F."/>
            <person name="Pallen M.J."/>
        </authorList>
    </citation>
    <scope>NUCLEOTIDE SEQUENCE</scope>
    <source>
        <strain evidence="8">14700</strain>
    </source>
</reference>
<keyword evidence="5 7" id="KW-1133">Transmembrane helix</keyword>
<feature type="transmembrane region" description="Helical" evidence="7">
    <location>
        <begin position="59"/>
        <end position="80"/>
    </location>
</feature>
<evidence type="ECO:0000256" key="7">
    <source>
        <dbReference type="SAM" id="Phobius"/>
    </source>
</evidence>
<feature type="transmembrane region" description="Helical" evidence="7">
    <location>
        <begin position="320"/>
        <end position="339"/>
    </location>
</feature>
<dbReference type="InterPro" id="IPR052031">
    <property type="entry name" value="Membrane_Transporter-Flippase"/>
</dbReference>
<sequence>METEVKQNIMGYEPIPKLIMKLSLPLMLSMLIQALYNVVDSIFVARVSEASLTAVSLAYPLQNLMIAFGIGTAVGVNSYLARKLGEKKHNEAEMAANNGIFLAIITWLAFALFGIFGTRPFLSLFTDDPELLKLSVDYAGICLIFSFGIFIDITAERIMQATGDSIHPMITQSMGAITNIILDPVFIFVFDMGVSGAAIATVLGQIVSMFAALYFVSKNQFVRISFAFKTFRPSGKIIKEIYAVGVPTIIMNSVSTVMVSALNSILIAFSATAVSVLGVYFKLQSFIFMPVFGLQTGMIPIIAFNYGAKKKERMLKTLKVGLIISVCVMIIGFLIFQLLPEVLLSFFAASADMDRIGKPALRIISLCFIPAAVSISLTSMFQATGIGYASMIVSIVRQLAVLLPVSALLASTGILENVWFAFIIAEGVGLT</sequence>
<keyword evidence="2" id="KW-0813">Transport</keyword>
<feature type="transmembrane region" description="Helical" evidence="7">
    <location>
        <begin position="138"/>
        <end position="158"/>
    </location>
</feature>
<organism evidence="8 9">
    <name type="scientific">Candidatus Ornithospirochaeta stercoravium</name>
    <dbReference type="NCBI Taxonomy" id="2840897"/>
    <lineage>
        <taxon>Bacteria</taxon>
        <taxon>Pseudomonadati</taxon>
        <taxon>Spirochaetota</taxon>
        <taxon>Spirochaetia</taxon>
        <taxon>Spirochaetales</taxon>
        <taxon>Spirochaetaceae</taxon>
        <taxon>Spirochaetaceae incertae sedis</taxon>
        <taxon>Candidatus Ornithospirochaeta</taxon>
    </lineage>
</organism>
<feature type="transmembrane region" description="Helical" evidence="7">
    <location>
        <begin position="399"/>
        <end position="425"/>
    </location>
</feature>
<dbReference type="PANTHER" id="PTHR43549">
    <property type="entry name" value="MULTIDRUG RESISTANCE PROTEIN YPNP-RELATED"/>
    <property type="match status" value="1"/>
</dbReference>
<feature type="transmembrane region" description="Helical" evidence="7">
    <location>
        <begin position="100"/>
        <end position="118"/>
    </location>
</feature>
<reference evidence="8" key="1">
    <citation type="submission" date="2020-10" db="EMBL/GenBank/DDBJ databases">
        <authorList>
            <person name="Gilroy R."/>
        </authorList>
    </citation>
    <scope>NUCLEOTIDE SEQUENCE</scope>
    <source>
        <strain evidence="8">14700</strain>
    </source>
</reference>